<organism evidence="1 2">
    <name type="scientific">Candidatus Thiomargarita nelsonii</name>
    <dbReference type="NCBI Taxonomy" id="1003181"/>
    <lineage>
        <taxon>Bacteria</taxon>
        <taxon>Pseudomonadati</taxon>
        <taxon>Pseudomonadota</taxon>
        <taxon>Gammaproteobacteria</taxon>
        <taxon>Thiotrichales</taxon>
        <taxon>Thiotrichaceae</taxon>
        <taxon>Thiomargarita</taxon>
    </lineage>
</organism>
<accession>A0A176S2L8</accession>
<name>A0A176S2L8_9GAMM</name>
<evidence type="ECO:0000313" key="2">
    <source>
        <dbReference type="Proteomes" id="UP000076962"/>
    </source>
</evidence>
<dbReference type="AlphaFoldDB" id="A0A176S2L8"/>
<evidence type="ECO:0000313" key="1">
    <source>
        <dbReference type="EMBL" id="OAD22341.1"/>
    </source>
</evidence>
<evidence type="ECO:0008006" key="3">
    <source>
        <dbReference type="Google" id="ProtNLM"/>
    </source>
</evidence>
<sequence>MFKSWGVSVETEREVFSNARTIDLVVSLSDADRDKLQHTVFAHFKSLNALELKGIHDPLTVAEHNRILMRAWALGAVDDNNESVPLPNQMTVTIVCVMRPDKILTQLKKALKFKRIEAGIYHSDDVLEKWIICPNELALVPKNYPLLPLARGKRLEKFISLCLHEGLTDYLRLILDIGLATDPEVIWRKILEVKQMRPMIREETWPIIDQFFREMPEAIGKLPTFQEALADSLRQGEEQGQKIGEQQGALHQAHRTVLHQLQRRFNQVPYGIVQQIETSSDLEQLDQWLDQIMAAKELEEIERLFKS</sequence>
<comment type="caution">
    <text evidence="1">The sequence shown here is derived from an EMBL/GenBank/DDBJ whole genome shotgun (WGS) entry which is preliminary data.</text>
</comment>
<gene>
    <name evidence="1" type="ORF">THIOM_001860</name>
</gene>
<protein>
    <recommendedName>
        <fullName evidence="3">DUF4351 domain-containing protein</fullName>
    </recommendedName>
</protein>
<keyword evidence="2" id="KW-1185">Reference proteome</keyword>
<dbReference type="EMBL" id="LUTY01001011">
    <property type="protein sequence ID" value="OAD22341.1"/>
    <property type="molecule type" value="Genomic_DNA"/>
</dbReference>
<reference evidence="1 2" key="1">
    <citation type="submission" date="2016-05" db="EMBL/GenBank/DDBJ databases">
        <title>Single-cell genome of chain-forming Candidatus Thiomargarita nelsonii and comparison to other large sulfur-oxidizing bacteria.</title>
        <authorList>
            <person name="Winkel M."/>
            <person name="Salman V."/>
            <person name="Woyke T."/>
            <person name="Schulz-Vogt H."/>
            <person name="Richter M."/>
            <person name="Flood B."/>
            <person name="Bailey J."/>
            <person name="Amann R."/>
            <person name="Mussmann M."/>
        </authorList>
    </citation>
    <scope>NUCLEOTIDE SEQUENCE [LARGE SCALE GENOMIC DNA]</scope>
    <source>
        <strain evidence="1 2">THI036</strain>
    </source>
</reference>
<dbReference type="Proteomes" id="UP000076962">
    <property type="component" value="Unassembled WGS sequence"/>
</dbReference>
<proteinExistence type="predicted"/>